<keyword evidence="1 6" id="KW-0285">Flavoprotein</keyword>
<dbReference type="PANTHER" id="PTHR48105">
    <property type="entry name" value="THIOREDOXIN REDUCTASE 1-RELATED-RELATED"/>
    <property type="match status" value="1"/>
</dbReference>
<comment type="similarity">
    <text evidence="6">Belongs to the class-II pyridine nucleotide-disulfide oxidoreductase family.</text>
</comment>
<gene>
    <name evidence="9" type="primary">trxB</name>
    <name evidence="9" type="ORF">EA187_02675</name>
</gene>
<keyword evidence="5 6" id="KW-0676">Redox-active center</keyword>
<accession>A0ABY0CXD2</accession>
<organism evidence="9 10">
    <name type="scientific">Lujinxingia sediminis</name>
    <dbReference type="NCBI Taxonomy" id="2480984"/>
    <lineage>
        <taxon>Bacteria</taxon>
        <taxon>Deltaproteobacteria</taxon>
        <taxon>Bradymonadales</taxon>
        <taxon>Lujinxingiaceae</taxon>
        <taxon>Lujinxingia</taxon>
    </lineage>
</organism>
<dbReference type="Proteomes" id="UP000282926">
    <property type="component" value="Unassembled WGS sequence"/>
</dbReference>
<dbReference type="PRINTS" id="PR00469">
    <property type="entry name" value="PNDRDTASEII"/>
</dbReference>
<comment type="subunit">
    <text evidence="6">Homodimer.</text>
</comment>
<evidence type="ECO:0000256" key="5">
    <source>
        <dbReference type="ARBA" id="ARBA00023284"/>
    </source>
</evidence>
<protein>
    <recommendedName>
        <fullName evidence="6">Thioredoxin reductase</fullName>
        <ecNumber evidence="6">1.8.1.9</ecNumber>
    </recommendedName>
</protein>
<evidence type="ECO:0000313" key="10">
    <source>
        <dbReference type="Proteomes" id="UP000282926"/>
    </source>
</evidence>
<dbReference type="InterPro" id="IPR050097">
    <property type="entry name" value="Ferredoxin-NADP_redctase_2"/>
</dbReference>
<evidence type="ECO:0000256" key="1">
    <source>
        <dbReference type="ARBA" id="ARBA00022630"/>
    </source>
</evidence>
<feature type="domain" description="FAD/NAD(P)-binding" evidence="8">
    <location>
        <begin position="9"/>
        <end position="300"/>
    </location>
</feature>
<dbReference type="InterPro" id="IPR005982">
    <property type="entry name" value="Thioredox_Rdtase"/>
</dbReference>
<evidence type="ECO:0000256" key="7">
    <source>
        <dbReference type="RuleBase" id="RU003881"/>
    </source>
</evidence>
<evidence type="ECO:0000259" key="8">
    <source>
        <dbReference type="Pfam" id="PF07992"/>
    </source>
</evidence>
<evidence type="ECO:0000256" key="2">
    <source>
        <dbReference type="ARBA" id="ARBA00022827"/>
    </source>
</evidence>
<evidence type="ECO:0000313" key="9">
    <source>
        <dbReference type="EMBL" id="RVU48359.1"/>
    </source>
</evidence>
<proteinExistence type="inferred from homology"/>
<dbReference type="Gene3D" id="3.50.50.60">
    <property type="entry name" value="FAD/NAD(P)-binding domain"/>
    <property type="match status" value="2"/>
</dbReference>
<comment type="catalytic activity">
    <reaction evidence="6">
        <text>[thioredoxin]-dithiol + NADP(+) = [thioredoxin]-disulfide + NADPH + H(+)</text>
        <dbReference type="Rhea" id="RHEA:20345"/>
        <dbReference type="Rhea" id="RHEA-COMP:10698"/>
        <dbReference type="Rhea" id="RHEA-COMP:10700"/>
        <dbReference type="ChEBI" id="CHEBI:15378"/>
        <dbReference type="ChEBI" id="CHEBI:29950"/>
        <dbReference type="ChEBI" id="CHEBI:50058"/>
        <dbReference type="ChEBI" id="CHEBI:57783"/>
        <dbReference type="ChEBI" id="CHEBI:58349"/>
        <dbReference type="EC" id="1.8.1.9"/>
    </reaction>
</comment>
<keyword evidence="7" id="KW-0521">NADP</keyword>
<dbReference type="InterPro" id="IPR023753">
    <property type="entry name" value="FAD/NAD-binding_dom"/>
</dbReference>
<keyword evidence="2 6" id="KW-0274">FAD</keyword>
<reference evidence="9 10" key="1">
    <citation type="submission" date="2019-01" db="EMBL/GenBank/DDBJ databases">
        <title>Lujinxingia litoralis gen. nov., sp. nov. and Lujinxingia sediminis gen. nov., sp. nov., new members in the order Bradymonadales, isolated from coastal sediment.</title>
        <authorList>
            <person name="Li C.-M."/>
        </authorList>
    </citation>
    <scope>NUCLEOTIDE SEQUENCE [LARGE SCALE GENOMIC DNA]</scope>
    <source>
        <strain evidence="9 10">SEH01</strain>
    </source>
</reference>
<comment type="caution">
    <text evidence="9">The sequence shown here is derived from an EMBL/GenBank/DDBJ whole genome shotgun (WGS) entry which is preliminary data.</text>
</comment>
<keyword evidence="4" id="KW-1015">Disulfide bond</keyword>
<dbReference type="EC" id="1.8.1.9" evidence="6"/>
<evidence type="ECO:0000256" key="6">
    <source>
        <dbReference type="RuleBase" id="RU003880"/>
    </source>
</evidence>
<dbReference type="PROSITE" id="PS00573">
    <property type="entry name" value="PYRIDINE_REDOX_2"/>
    <property type="match status" value="1"/>
</dbReference>
<dbReference type="GO" id="GO:0004791">
    <property type="term" value="F:thioredoxin-disulfide reductase (NADPH) activity"/>
    <property type="evidence" value="ECO:0007669"/>
    <property type="project" value="UniProtKB-EC"/>
</dbReference>
<dbReference type="InterPro" id="IPR036188">
    <property type="entry name" value="FAD/NAD-bd_sf"/>
</dbReference>
<keyword evidence="3 6" id="KW-0560">Oxidoreductase</keyword>
<evidence type="ECO:0000256" key="4">
    <source>
        <dbReference type="ARBA" id="ARBA00023157"/>
    </source>
</evidence>
<comment type="cofactor">
    <cofactor evidence="7">
        <name>FAD</name>
        <dbReference type="ChEBI" id="CHEBI:57692"/>
    </cofactor>
    <text evidence="7">Binds 1 FAD per subunit.</text>
</comment>
<dbReference type="Pfam" id="PF07992">
    <property type="entry name" value="Pyr_redox_2"/>
    <property type="match status" value="1"/>
</dbReference>
<dbReference type="PRINTS" id="PR00368">
    <property type="entry name" value="FADPNR"/>
</dbReference>
<dbReference type="InterPro" id="IPR008255">
    <property type="entry name" value="Pyr_nucl-diS_OxRdtase_2_AS"/>
</dbReference>
<dbReference type="RefSeq" id="WP_115603041.1">
    <property type="nucleotide sequence ID" value="NZ_SADD01000001.1"/>
</dbReference>
<dbReference type="SUPFAM" id="SSF51905">
    <property type="entry name" value="FAD/NAD(P)-binding domain"/>
    <property type="match status" value="1"/>
</dbReference>
<dbReference type="NCBIfam" id="TIGR01292">
    <property type="entry name" value="TRX_reduct"/>
    <property type="match status" value="1"/>
</dbReference>
<name>A0ABY0CXD2_9DELT</name>
<evidence type="ECO:0000256" key="3">
    <source>
        <dbReference type="ARBA" id="ARBA00023002"/>
    </source>
</evidence>
<dbReference type="EMBL" id="SADD01000001">
    <property type="protein sequence ID" value="RVU48359.1"/>
    <property type="molecule type" value="Genomic_DNA"/>
</dbReference>
<sequence>MPELKKELYDVTIMGSGPAGLTAAIYTARANLEPVLFEGPQPGGQLTITTDVENFPGFPEGVMGPELMERMRSQAMRFGLENHIALIADVDTSKRPFKVTLDDGTVFHTRTMIISSGASARLLGLESESELMGYGVSTCATCDGYFFRDQEIVVVGGGDSACEEANFLTKFASKVTLVHRRGELRASKIMQDRVLANPKVEMVWNSEVQEVLGTRESGVTGIKIYNNQTEEVSELACTGVFVAIGHTPNTAVFKGQLKTNENGYIITEDGSTATSVPGIFACGDVQDFTYRQAITAAGSGCMGAIDAERFLESEHVIEERRTEDWNA</sequence>
<keyword evidence="10" id="KW-1185">Reference proteome</keyword>